<dbReference type="AlphaFoldDB" id="A0A2X4W243"/>
<dbReference type="KEGG" id="blen:NCTC4824_02237"/>
<dbReference type="InterPro" id="IPR005119">
    <property type="entry name" value="LysR_subst-bd"/>
</dbReference>
<dbReference type="RefSeq" id="WP_066138556.1">
    <property type="nucleotide sequence ID" value="NZ_CBCSGM010000001.1"/>
</dbReference>
<evidence type="ECO:0000256" key="2">
    <source>
        <dbReference type="ARBA" id="ARBA00023015"/>
    </source>
</evidence>
<gene>
    <name evidence="6" type="primary">hcaR</name>
    <name evidence="6" type="ORF">NCTC4824_02237</name>
</gene>
<protein>
    <submittedName>
        <fullName evidence="6">HTH-type transcriptional regulator CitR</fullName>
    </submittedName>
</protein>
<feature type="domain" description="HTH lysR-type" evidence="5">
    <location>
        <begin position="1"/>
        <end position="58"/>
    </location>
</feature>
<dbReference type="GO" id="GO:0000976">
    <property type="term" value="F:transcription cis-regulatory region binding"/>
    <property type="evidence" value="ECO:0007669"/>
    <property type="project" value="TreeGrafter"/>
</dbReference>
<dbReference type="EMBL" id="LS483476">
    <property type="protein sequence ID" value="SQI58657.1"/>
    <property type="molecule type" value="Genomic_DNA"/>
</dbReference>
<dbReference type="FunFam" id="1.10.10.10:FF:000001">
    <property type="entry name" value="LysR family transcriptional regulator"/>
    <property type="match status" value="1"/>
</dbReference>
<sequence>MDIKWLKTFIIAAKYENFRKTAEELFLTQPAITKHIKRLEDDLHIHLFDRVGKTVTLTSAGHHFLPYAKNIIAKYEQGLEDFELWKQGYNRKLVIATAPQIASSILPSILRFFMEKNPHIEVIINVLKSYEIGEEVNAGRADLGLTRIRPIQTNINCNIVHEEPVILVGPNVDLIGDRLDESNVLKKYRLITHNHPDYWDTLLGDIKKHYPNVRTMVVNQMEITKKFIEEGLGISYIPSTMVRDEIRKNQLMEIRPGRIIPPTSSTYVLTKVETKEASTFIEFFKEAIKIL</sequence>
<evidence type="ECO:0000256" key="1">
    <source>
        <dbReference type="ARBA" id="ARBA00009437"/>
    </source>
</evidence>
<dbReference type="SUPFAM" id="SSF53850">
    <property type="entry name" value="Periplasmic binding protein-like II"/>
    <property type="match status" value="1"/>
</dbReference>
<organism evidence="6 7">
    <name type="scientific">Lederbergia lenta</name>
    <name type="common">Bacillus lentus</name>
    <dbReference type="NCBI Taxonomy" id="1467"/>
    <lineage>
        <taxon>Bacteria</taxon>
        <taxon>Bacillati</taxon>
        <taxon>Bacillota</taxon>
        <taxon>Bacilli</taxon>
        <taxon>Bacillales</taxon>
        <taxon>Bacillaceae</taxon>
        <taxon>Lederbergia</taxon>
    </lineage>
</organism>
<dbReference type="InterPro" id="IPR036388">
    <property type="entry name" value="WH-like_DNA-bd_sf"/>
</dbReference>
<keyword evidence="2" id="KW-0805">Transcription regulation</keyword>
<dbReference type="PROSITE" id="PS50931">
    <property type="entry name" value="HTH_LYSR"/>
    <property type="match status" value="1"/>
</dbReference>
<reference evidence="6 7" key="1">
    <citation type="submission" date="2018-06" db="EMBL/GenBank/DDBJ databases">
        <authorList>
            <consortium name="Pathogen Informatics"/>
            <person name="Doyle S."/>
        </authorList>
    </citation>
    <scope>NUCLEOTIDE SEQUENCE [LARGE SCALE GENOMIC DNA]</scope>
    <source>
        <strain evidence="6 7">NCTC4824</strain>
    </source>
</reference>
<evidence type="ECO:0000313" key="6">
    <source>
        <dbReference type="EMBL" id="SQI58657.1"/>
    </source>
</evidence>
<dbReference type="PANTHER" id="PTHR30126:SF64">
    <property type="entry name" value="HTH-TYPE TRANSCRIPTIONAL REGULATOR CITR"/>
    <property type="match status" value="1"/>
</dbReference>
<evidence type="ECO:0000259" key="5">
    <source>
        <dbReference type="PROSITE" id="PS50931"/>
    </source>
</evidence>
<dbReference type="CDD" id="cd05466">
    <property type="entry name" value="PBP2_LTTR_substrate"/>
    <property type="match status" value="1"/>
</dbReference>
<keyword evidence="4" id="KW-0804">Transcription</keyword>
<evidence type="ECO:0000256" key="4">
    <source>
        <dbReference type="ARBA" id="ARBA00023163"/>
    </source>
</evidence>
<accession>A0A2X4W243</accession>
<dbReference type="GO" id="GO:0003700">
    <property type="term" value="F:DNA-binding transcription factor activity"/>
    <property type="evidence" value="ECO:0007669"/>
    <property type="project" value="InterPro"/>
</dbReference>
<evidence type="ECO:0000313" key="7">
    <source>
        <dbReference type="Proteomes" id="UP000249134"/>
    </source>
</evidence>
<dbReference type="PANTHER" id="PTHR30126">
    <property type="entry name" value="HTH-TYPE TRANSCRIPTIONAL REGULATOR"/>
    <property type="match status" value="1"/>
</dbReference>
<dbReference type="PRINTS" id="PR00039">
    <property type="entry name" value="HTHLYSR"/>
</dbReference>
<keyword evidence="7" id="KW-1185">Reference proteome</keyword>
<dbReference type="Pfam" id="PF00126">
    <property type="entry name" value="HTH_1"/>
    <property type="match status" value="1"/>
</dbReference>
<dbReference type="Pfam" id="PF03466">
    <property type="entry name" value="LysR_substrate"/>
    <property type="match status" value="1"/>
</dbReference>
<dbReference type="InterPro" id="IPR000847">
    <property type="entry name" value="LysR_HTH_N"/>
</dbReference>
<dbReference type="Gene3D" id="3.40.190.290">
    <property type="match status" value="1"/>
</dbReference>
<dbReference type="SUPFAM" id="SSF46785">
    <property type="entry name" value="Winged helix' DNA-binding domain"/>
    <property type="match status" value="1"/>
</dbReference>
<name>A0A2X4W243_LEDLE</name>
<dbReference type="InterPro" id="IPR036390">
    <property type="entry name" value="WH_DNA-bd_sf"/>
</dbReference>
<comment type="similarity">
    <text evidence="1">Belongs to the LysR transcriptional regulatory family.</text>
</comment>
<dbReference type="Proteomes" id="UP000249134">
    <property type="component" value="Chromosome 1"/>
</dbReference>
<evidence type="ECO:0000256" key="3">
    <source>
        <dbReference type="ARBA" id="ARBA00023125"/>
    </source>
</evidence>
<keyword evidence="3" id="KW-0238">DNA-binding</keyword>
<dbReference type="Gene3D" id="1.10.10.10">
    <property type="entry name" value="Winged helix-like DNA-binding domain superfamily/Winged helix DNA-binding domain"/>
    <property type="match status" value="1"/>
</dbReference>
<proteinExistence type="inferred from homology"/>